<dbReference type="Gene3D" id="1.20.1600.10">
    <property type="entry name" value="Outer membrane efflux proteins (OEP)"/>
    <property type="match status" value="1"/>
</dbReference>
<accession>A0A645DYL9</accession>
<name>A0A645DYL9_9ZZZZ</name>
<dbReference type="AlphaFoldDB" id="A0A645DYL9"/>
<evidence type="ECO:0000313" key="1">
    <source>
        <dbReference type="EMBL" id="MPM93683.1"/>
    </source>
</evidence>
<protein>
    <recommendedName>
        <fullName evidence="2">Cobalt-zinc-cadmium resistance protein CzcC</fullName>
    </recommendedName>
</protein>
<evidence type="ECO:0008006" key="2">
    <source>
        <dbReference type="Google" id="ProtNLM"/>
    </source>
</evidence>
<dbReference type="EMBL" id="VSSQ01040437">
    <property type="protein sequence ID" value="MPM93683.1"/>
    <property type="molecule type" value="Genomic_DNA"/>
</dbReference>
<sequence>MRSSKYSVDVQKALKGASWDIPKTSIDGQYGQFNSYSKDNSFTVSQSFAFPTVYINQNKLAKANIKSSEWQLKTSQLEIATQVKQIYWQLAYLYSKQKLFAYQDSLYTGFQKAAELRAKTGETNRLEMISARSQSLEIKNQLQQINADLVIYNQKLQTILNVETTLYPADTVLHRIDYLPAADKSVLAANPSVSYINQQIEVSRLEKKVESSRILPDLSIGYFSQTMQGTQEINGVPRIFGTGNRFTGIQAGIAIPLWFAPYSAKTKAAKFKEKVAQANAEYYSKSLSGNYRSLMLEFSKNSNSVDYYEKQAIPEADLIIEQATRSYKAGAMDYLDYILSLNRALSIKQSYLDAQNNYNQTIISIDFITGKIY</sequence>
<dbReference type="SUPFAM" id="SSF56954">
    <property type="entry name" value="Outer membrane efflux proteins (OEP)"/>
    <property type="match status" value="1"/>
</dbReference>
<proteinExistence type="predicted"/>
<dbReference type="GO" id="GO:0015562">
    <property type="term" value="F:efflux transmembrane transporter activity"/>
    <property type="evidence" value="ECO:0007669"/>
    <property type="project" value="InterPro"/>
</dbReference>
<dbReference type="InterPro" id="IPR010131">
    <property type="entry name" value="MdtP/NodT-like"/>
</dbReference>
<reference evidence="1" key="1">
    <citation type="submission" date="2019-08" db="EMBL/GenBank/DDBJ databases">
        <authorList>
            <person name="Kucharzyk K."/>
            <person name="Murdoch R.W."/>
            <person name="Higgins S."/>
            <person name="Loffler F."/>
        </authorList>
    </citation>
    <scope>NUCLEOTIDE SEQUENCE</scope>
</reference>
<organism evidence="1">
    <name type="scientific">bioreactor metagenome</name>
    <dbReference type="NCBI Taxonomy" id="1076179"/>
    <lineage>
        <taxon>unclassified sequences</taxon>
        <taxon>metagenomes</taxon>
        <taxon>ecological metagenomes</taxon>
    </lineage>
</organism>
<gene>
    <name evidence="1" type="ORF">SDC9_140825</name>
</gene>
<dbReference type="PANTHER" id="PTHR30203">
    <property type="entry name" value="OUTER MEMBRANE CATION EFFLUX PROTEIN"/>
    <property type="match status" value="1"/>
</dbReference>
<dbReference type="PANTHER" id="PTHR30203:SF24">
    <property type="entry name" value="BLR4935 PROTEIN"/>
    <property type="match status" value="1"/>
</dbReference>
<comment type="caution">
    <text evidence="1">The sequence shown here is derived from an EMBL/GenBank/DDBJ whole genome shotgun (WGS) entry which is preliminary data.</text>
</comment>